<dbReference type="Proteomes" id="UP001056120">
    <property type="component" value="Linkage Group LG10"/>
</dbReference>
<proteinExistence type="predicted"/>
<comment type="caution">
    <text evidence="1">The sequence shown here is derived from an EMBL/GenBank/DDBJ whole genome shotgun (WGS) entry which is preliminary data.</text>
</comment>
<dbReference type="EMBL" id="CM042027">
    <property type="protein sequence ID" value="KAI3801922.1"/>
    <property type="molecule type" value="Genomic_DNA"/>
</dbReference>
<sequence length="118" mass="13273">MFKPLLLSFHLPDELTDENFPLVANSIEPENFCFMALESIVEGVESEEVVSESENVTNEMIKTDVSEEKVEKEVMNLSDPWNSDDVECKCECALMAAAKRASTCLDSLWDCSGWETQV</sequence>
<gene>
    <name evidence="1" type="ORF">L1987_30039</name>
</gene>
<name>A0ACB9I1J8_9ASTR</name>
<accession>A0ACB9I1J8</accession>
<keyword evidence="2" id="KW-1185">Reference proteome</keyword>
<evidence type="ECO:0000313" key="1">
    <source>
        <dbReference type="EMBL" id="KAI3801922.1"/>
    </source>
</evidence>
<organism evidence="1 2">
    <name type="scientific">Smallanthus sonchifolius</name>
    <dbReference type="NCBI Taxonomy" id="185202"/>
    <lineage>
        <taxon>Eukaryota</taxon>
        <taxon>Viridiplantae</taxon>
        <taxon>Streptophyta</taxon>
        <taxon>Embryophyta</taxon>
        <taxon>Tracheophyta</taxon>
        <taxon>Spermatophyta</taxon>
        <taxon>Magnoliopsida</taxon>
        <taxon>eudicotyledons</taxon>
        <taxon>Gunneridae</taxon>
        <taxon>Pentapetalae</taxon>
        <taxon>asterids</taxon>
        <taxon>campanulids</taxon>
        <taxon>Asterales</taxon>
        <taxon>Asteraceae</taxon>
        <taxon>Asteroideae</taxon>
        <taxon>Heliantheae alliance</taxon>
        <taxon>Millerieae</taxon>
        <taxon>Smallanthus</taxon>
    </lineage>
</organism>
<reference evidence="2" key="1">
    <citation type="journal article" date="2022" name="Mol. Ecol. Resour.">
        <title>The genomes of chicory, endive, great burdock and yacon provide insights into Asteraceae palaeo-polyploidization history and plant inulin production.</title>
        <authorList>
            <person name="Fan W."/>
            <person name="Wang S."/>
            <person name="Wang H."/>
            <person name="Wang A."/>
            <person name="Jiang F."/>
            <person name="Liu H."/>
            <person name="Zhao H."/>
            <person name="Xu D."/>
            <person name="Zhang Y."/>
        </authorList>
    </citation>
    <scope>NUCLEOTIDE SEQUENCE [LARGE SCALE GENOMIC DNA]</scope>
    <source>
        <strain evidence="2">cv. Yunnan</strain>
    </source>
</reference>
<reference evidence="1 2" key="2">
    <citation type="journal article" date="2022" name="Mol. Ecol. Resour.">
        <title>The genomes of chicory, endive, great burdock and yacon provide insights into Asteraceae paleo-polyploidization history and plant inulin production.</title>
        <authorList>
            <person name="Fan W."/>
            <person name="Wang S."/>
            <person name="Wang H."/>
            <person name="Wang A."/>
            <person name="Jiang F."/>
            <person name="Liu H."/>
            <person name="Zhao H."/>
            <person name="Xu D."/>
            <person name="Zhang Y."/>
        </authorList>
    </citation>
    <scope>NUCLEOTIDE SEQUENCE [LARGE SCALE GENOMIC DNA]</scope>
    <source>
        <strain evidence="2">cv. Yunnan</strain>
        <tissue evidence="1">Leaves</tissue>
    </source>
</reference>
<protein>
    <submittedName>
        <fullName evidence="1">Uncharacterized protein</fullName>
    </submittedName>
</protein>
<evidence type="ECO:0000313" key="2">
    <source>
        <dbReference type="Proteomes" id="UP001056120"/>
    </source>
</evidence>